<reference evidence="3" key="2">
    <citation type="submission" date="2020-09" db="EMBL/GenBank/DDBJ databases">
        <authorList>
            <person name="Sun Q."/>
            <person name="Zhou Y."/>
        </authorList>
    </citation>
    <scope>NUCLEOTIDE SEQUENCE</scope>
    <source>
        <strain evidence="3">CGMCC 1.15447</strain>
    </source>
</reference>
<comment type="similarity">
    <text evidence="1">Belongs to the AHA1 family.</text>
</comment>
<dbReference type="AlphaFoldDB" id="A0A916S108"/>
<dbReference type="SUPFAM" id="SSF55961">
    <property type="entry name" value="Bet v1-like"/>
    <property type="match status" value="1"/>
</dbReference>
<dbReference type="Proteomes" id="UP000648801">
    <property type="component" value="Unassembled WGS sequence"/>
</dbReference>
<dbReference type="EMBL" id="BMJB01000003">
    <property type="protein sequence ID" value="GGA76825.1"/>
    <property type="molecule type" value="Genomic_DNA"/>
</dbReference>
<evidence type="ECO:0000313" key="3">
    <source>
        <dbReference type="EMBL" id="GGA76825.1"/>
    </source>
</evidence>
<dbReference type="Pfam" id="PF08327">
    <property type="entry name" value="AHSA1"/>
    <property type="match status" value="1"/>
</dbReference>
<dbReference type="CDD" id="cd08900">
    <property type="entry name" value="SRPBCC_CalC_Aha1-like_7"/>
    <property type="match status" value="1"/>
</dbReference>
<keyword evidence="4" id="KW-1185">Reference proteome</keyword>
<proteinExistence type="inferred from homology"/>
<dbReference type="InterPro" id="IPR023393">
    <property type="entry name" value="START-like_dom_sf"/>
</dbReference>
<reference evidence="3" key="1">
    <citation type="journal article" date="2014" name="Int. J. Syst. Evol. Microbiol.">
        <title>Complete genome sequence of Corynebacterium casei LMG S-19264T (=DSM 44701T), isolated from a smear-ripened cheese.</title>
        <authorList>
            <consortium name="US DOE Joint Genome Institute (JGI-PGF)"/>
            <person name="Walter F."/>
            <person name="Albersmeier A."/>
            <person name="Kalinowski J."/>
            <person name="Ruckert C."/>
        </authorList>
    </citation>
    <scope>NUCLEOTIDE SEQUENCE</scope>
    <source>
        <strain evidence="3">CGMCC 1.15447</strain>
    </source>
</reference>
<organism evidence="3 4">
    <name type="scientific">Edaphobacter acidisoli</name>
    <dbReference type="NCBI Taxonomy" id="2040573"/>
    <lineage>
        <taxon>Bacteria</taxon>
        <taxon>Pseudomonadati</taxon>
        <taxon>Acidobacteriota</taxon>
        <taxon>Terriglobia</taxon>
        <taxon>Terriglobales</taxon>
        <taxon>Acidobacteriaceae</taxon>
        <taxon>Edaphobacter</taxon>
    </lineage>
</organism>
<gene>
    <name evidence="3" type="ORF">GCM10011507_30180</name>
</gene>
<feature type="domain" description="Activator of Hsp90 ATPase homologue 1/2-like C-terminal" evidence="2">
    <location>
        <begin position="19"/>
        <end position="150"/>
    </location>
</feature>
<evidence type="ECO:0000313" key="4">
    <source>
        <dbReference type="Proteomes" id="UP000648801"/>
    </source>
</evidence>
<protein>
    <submittedName>
        <fullName evidence="3">Activator of HSP90 ATPase</fullName>
    </submittedName>
</protein>
<sequence>MSERTVNHATYTIERAYPARPERVFRAFSDPARKRRWYAEGERKDVGEFTMDFRVGGRDRLTFSTPQGFHCVSESIYQDIRPNDRIVFAYTMTVNGQCISSSQGTFEFLPTAEGTTLLFTEQAAFFEHSDGPEMRKQGWSDLLTELGNTLTQPEN</sequence>
<comment type="caution">
    <text evidence="3">The sequence shown here is derived from an EMBL/GenBank/DDBJ whole genome shotgun (WGS) entry which is preliminary data.</text>
</comment>
<dbReference type="Gene3D" id="3.30.530.20">
    <property type="match status" value="1"/>
</dbReference>
<evidence type="ECO:0000256" key="1">
    <source>
        <dbReference type="ARBA" id="ARBA00006817"/>
    </source>
</evidence>
<evidence type="ECO:0000259" key="2">
    <source>
        <dbReference type="Pfam" id="PF08327"/>
    </source>
</evidence>
<dbReference type="InterPro" id="IPR013538">
    <property type="entry name" value="ASHA1/2-like_C"/>
</dbReference>
<accession>A0A916S108</accession>
<name>A0A916S108_9BACT</name>
<dbReference type="RefSeq" id="WP_188760375.1">
    <property type="nucleotide sequence ID" value="NZ_BMJB01000003.1"/>
</dbReference>